<dbReference type="InterPro" id="IPR002646">
    <property type="entry name" value="PolA_pol_head_dom"/>
</dbReference>
<evidence type="ECO:0000256" key="2">
    <source>
        <dbReference type="ARBA" id="ARBA00022694"/>
    </source>
</evidence>
<evidence type="ECO:0000313" key="11">
    <source>
        <dbReference type="EMBL" id="PIS41937.1"/>
    </source>
</evidence>
<evidence type="ECO:0000256" key="4">
    <source>
        <dbReference type="ARBA" id="ARBA00022723"/>
    </source>
</evidence>
<dbReference type="Proteomes" id="UP000228711">
    <property type="component" value="Unassembled WGS sequence"/>
</dbReference>
<dbReference type="PANTHER" id="PTHR47545">
    <property type="entry name" value="MULTIFUNCTIONAL CCA PROTEIN"/>
    <property type="match status" value="1"/>
</dbReference>
<dbReference type="GO" id="GO:0046872">
    <property type="term" value="F:metal ion binding"/>
    <property type="evidence" value="ECO:0007669"/>
    <property type="project" value="UniProtKB-KW"/>
</dbReference>
<accession>A0A2H0YTY0</accession>
<keyword evidence="8 9" id="KW-0694">RNA-binding</keyword>
<dbReference type="Gene3D" id="3.30.460.10">
    <property type="entry name" value="Beta Polymerase, domain 2"/>
    <property type="match status" value="1"/>
</dbReference>
<dbReference type="GO" id="GO:0008033">
    <property type="term" value="P:tRNA processing"/>
    <property type="evidence" value="ECO:0007669"/>
    <property type="project" value="UniProtKB-KW"/>
</dbReference>
<dbReference type="GO" id="GO:0016779">
    <property type="term" value="F:nucleotidyltransferase activity"/>
    <property type="evidence" value="ECO:0007669"/>
    <property type="project" value="UniProtKB-KW"/>
</dbReference>
<dbReference type="Pfam" id="PF01743">
    <property type="entry name" value="PolyA_pol"/>
    <property type="match status" value="1"/>
</dbReference>
<name>A0A2H0YTY0_9BACT</name>
<dbReference type="PANTHER" id="PTHR47545:SF1">
    <property type="entry name" value="MULTIFUNCTIONAL CCA PROTEIN"/>
    <property type="match status" value="1"/>
</dbReference>
<keyword evidence="7" id="KW-0460">Magnesium</keyword>
<evidence type="ECO:0000256" key="3">
    <source>
        <dbReference type="ARBA" id="ARBA00022695"/>
    </source>
</evidence>
<comment type="similarity">
    <text evidence="9">Belongs to the tRNA nucleotidyltransferase/poly(A) polymerase family.</text>
</comment>
<dbReference type="AlphaFoldDB" id="A0A2H0YTY0"/>
<evidence type="ECO:0000256" key="5">
    <source>
        <dbReference type="ARBA" id="ARBA00022741"/>
    </source>
</evidence>
<dbReference type="CDD" id="cd00077">
    <property type="entry name" value="HDc"/>
    <property type="match status" value="1"/>
</dbReference>
<dbReference type="EMBL" id="PEXV01000012">
    <property type="protein sequence ID" value="PIS41937.1"/>
    <property type="molecule type" value="Genomic_DNA"/>
</dbReference>
<proteinExistence type="inferred from homology"/>
<evidence type="ECO:0000313" key="12">
    <source>
        <dbReference type="Proteomes" id="UP000228711"/>
    </source>
</evidence>
<sequence length="496" mass="56419">MNEKVVKQKLQEIITSQIRSLVNKLPVPAEVFVVGGAVRDALLRKSTKDIDIVVRNVAPRTLQRTLKSMGAVELVGKNFGVFKWTPRRWKGEAIDVALPRTDHAFDTGGYKDVKTQSDPSLSIEKDVKRRDYTVNALAYNIKKRQLEDYVGGVSDLASKTLRTVGDPVKRFREDFTRMLRGVRFSIQLGFALEAHTAKVLRIMMHHVNDQTSKGEWKVPREMVAKELVRMFVLDPVRAFDASYFFHVFDELIPEMMDLRNCPQPAQYHVEGDVMQHTRAALEHLQSVKYKKLFGTHPPSALLIFSVLFHDIGKPVVITFPEPGSNDRIRYNNHDTQGAESAGHIARRLHLSVYAKENASYHIDADKLAWLVRNHLIGFRNGILAMKPSTIEKYYFNGFFPSEELLRMQFVDTMATVGPKRKPDVSGFTMIYRTVKKISRARKDTGVRSLLTGDEIIEIKKIAPGPEVGGLLSQLRNVQLQGRVRTRAQAVRFIKSR</sequence>
<evidence type="ECO:0000256" key="8">
    <source>
        <dbReference type="ARBA" id="ARBA00022884"/>
    </source>
</evidence>
<protein>
    <recommendedName>
        <fullName evidence="10">Poly A polymerase head domain-containing protein</fullName>
    </recommendedName>
</protein>
<comment type="caution">
    <text evidence="11">The sequence shown here is derived from an EMBL/GenBank/DDBJ whole genome shotgun (WGS) entry which is preliminary data.</text>
</comment>
<organism evidence="11 12">
    <name type="scientific">Candidatus Kerfeldbacteria bacterium CG08_land_8_20_14_0_20_42_7</name>
    <dbReference type="NCBI Taxonomy" id="2014245"/>
    <lineage>
        <taxon>Bacteria</taxon>
        <taxon>Candidatus Kerfeldiibacteriota</taxon>
    </lineage>
</organism>
<reference evidence="12" key="1">
    <citation type="submission" date="2017-09" db="EMBL/GenBank/DDBJ databases">
        <title>Depth-based differentiation of microbial function through sediment-hosted aquifers and enrichment of novel symbionts in the deep terrestrial subsurface.</title>
        <authorList>
            <person name="Probst A.J."/>
            <person name="Ladd B."/>
            <person name="Jarett J.K."/>
            <person name="Geller-Mcgrath D.E."/>
            <person name="Sieber C.M.K."/>
            <person name="Emerson J.B."/>
            <person name="Anantharaman K."/>
            <person name="Thomas B.C."/>
            <person name="Malmstrom R."/>
            <person name="Stieglmeier M."/>
            <person name="Klingl A."/>
            <person name="Woyke T."/>
            <person name="Ryan C.M."/>
            <person name="Banfield J.F."/>
        </authorList>
    </citation>
    <scope>NUCLEOTIDE SEQUENCE [LARGE SCALE GENOMIC DNA]</scope>
</reference>
<evidence type="ECO:0000256" key="9">
    <source>
        <dbReference type="RuleBase" id="RU003953"/>
    </source>
</evidence>
<keyword evidence="5" id="KW-0547">Nucleotide-binding</keyword>
<keyword evidence="2" id="KW-0819">tRNA processing</keyword>
<keyword evidence="1 9" id="KW-0808">Transferase</keyword>
<dbReference type="CDD" id="cd05398">
    <property type="entry name" value="NT_ClassII-CCAase"/>
    <property type="match status" value="1"/>
</dbReference>
<dbReference type="Gene3D" id="1.10.3090.10">
    <property type="entry name" value="cca-adding enzyme, domain 2"/>
    <property type="match status" value="1"/>
</dbReference>
<evidence type="ECO:0000256" key="7">
    <source>
        <dbReference type="ARBA" id="ARBA00022842"/>
    </source>
</evidence>
<evidence type="ECO:0000259" key="10">
    <source>
        <dbReference type="Pfam" id="PF01743"/>
    </source>
</evidence>
<keyword evidence="6" id="KW-0067">ATP-binding</keyword>
<dbReference type="InterPro" id="IPR050124">
    <property type="entry name" value="tRNA_CCA-adding_enzyme"/>
</dbReference>
<dbReference type="SUPFAM" id="SSF81891">
    <property type="entry name" value="Poly A polymerase C-terminal region-like"/>
    <property type="match status" value="1"/>
</dbReference>
<evidence type="ECO:0000256" key="1">
    <source>
        <dbReference type="ARBA" id="ARBA00022679"/>
    </source>
</evidence>
<dbReference type="InterPro" id="IPR043519">
    <property type="entry name" value="NT_sf"/>
</dbReference>
<gene>
    <name evidence="11" type="ORF">COT25_00410</name>
</gene>
<dbReference type="GO" id="GO:0003723">
    <property type="term" value="F:RNA binding"/>
    <property type="evidence" value="ECO:0007669"/>
    <property type="project" value="UniProtKB-KW"/>
</dbReference>
<dbReference type="SUPFAM" id="SSF81301">
    <property type="entry name" value="Nucleotidyltransferase"/>
    <property type="match status" value="1"/>
</dbReference>
<feature type="domain" description="Poly A polymerase head" evidence="10">
    <location>
        <begin position="32"/>
        <end position="162"/>
    </location>
</feature>
<dbReference type="InterPro" id="IPR003607">
    <property type="entry name" value="HD/PDEase_dom"/>
</dbReference>
<keyword evidence="4" id="KW-0479">Metal-binding</keyword>
<keyword evidence="3" id="KW-0548">Nucleotidyltransferase</keyword>
<evidence type="ECO:0000256" key="6">
    <source>
        <dbReference type="ARBA" id="ARBA00022840"/>
    </source>
</evidence>
<dbReference type="GO" id="GO:0005524">
    <property type="term" value="F:ATP binding"/>
    <property type="evidence" value="ECO:0007669"/>
    <property type="project" value="UniProtKB-KW"/>
</dbReference>